<dbReference type="RefSeq" id="WP_407326380.1">
    <property type="nucleotide sequence ID" value="NZ_CP136865.1"/>
</dbReference>
<dbReference type="PROSITE" id="PS50943">
    <property type="entry name" value="HTH_CROC1"/>
    <property type="match status" value="1"/>
</dbReference>
<evidence type="ECO:0000259" key="2">
    <source>
        <dbReference type="PROSITE" id="PS50943"/>
    </source>
</evidence>
<feature type="compositionally biased region" description="Basic residues" evidence="1">
    <location>
        <begin position="293"/>
        <end position="304"/>
    </location>
</feature>
<dbReference type="SUPFAM" id="SSF47413">
    <property type="entry name" value="lambda repressor-like DNA-binding domains"/>
    <property type="match status" value="1"/>
</dbReference>
<protein>
    <submittedName>
        <fullName evidence="3">Helix-turn-helix transcriptional regulator</fullName>
    </submittedName>
</protein>
<proteinExistence type="predicted"/>
<organism evidence="3 4">
    <name type="scientific">Congregibacter brevis</name>
    <dbReference type="NCBI Taxonomy" id="3081201"/>
    <lineage>
        <taxon>Bacteria</taxon>
        <taxon>Pseudomonadati</taxon>
        <taxon>Pseudomonadota</taxon>
        <taxon>Gammaproteobacteria</taxon>
        <taxon>Cellvibrionales</taxon>
        <taxon>Halieaceae</taxon>
        <taxon>Congregibacter</taxon>
    </lineage>
</organism>
<accession>A0ABZ0I9D7</accession>
<evidence type="ECO:0000313" key="3">
    <source>
        <dbReference type="EMBL" id="WOJ95676.1"/>
    </source>
</evidence>
<dbReference type="Gene3D" id="1.10.260.40">
    <property type="entry name" value="lambda repressor-like DNA-binding domains"/>
    <property type="match status" value="1"/>
</dbReference>
<sequence>MKNDPRDKYSRAGGDDPATGTDGSRSSLIDTLIKRAGKVAGGTLDLAVDVATMSAMFGDSWVRDLLLNGASPERLEAMAEAGRFLRDAREMAGLTVSELSDRLDLGDQSVLEGVERGESILPLELMLRTASLLARHDPVPFLIKFLRSYNPQLEATLEQWGVMALPRNFERERRFVNLYRQHDFLRDLSDDGYQRFIEYMDSSTQLVVDVMEREASANVSEGSGNAGSKARAKAKAKANPATAKQKAKPRPRAKAQSKASVAAPSATPANKPVRARSTKAKTKTKTPPAAKPVVRKVKPRNSDR</sequence>
<dbReference type="EMBL" id="CP136865">
    <property type="protein sequence ID" value="WOJ95676.1"/>
    <property type="molecule type" value="Genomic_DNA"/>
</dbReference>
<dbReference type="CDD" id="cd00093">
    <property type="entry name" value="HTH_XRE"/>
    <property type="match status" value="1"/>
</dbReference>
<dbReference type="Proteomes" id="UP001626549">
    <property type="component" value="Chromosome"/>
</dbReference>
<feature type="domain" description="HTH cro/C1-type" evidence="2">
    <location>
        <begin position="85"/>
        <end position="142"/>
    </location>
</feature>
<evidence type="ECO:0000313" key="4">
    <source>
        <dbReference type="Proteomes" id="UP001626549"/>
    </source>
</evidence>
<feature type="region of interest" description="Disordered" evidence="1">
    <location>
        <begin position="217"/>
        <end position="304"/>
    </location>
</feature>
<keyword evidence="4" id="KW-1185">Reference proteome</keyword>
<name>A0ABZ0I9D7_9GAMM</name>
<reference evidence="3 4" key="1">
    <citation type="submission" date="2023-10" db="EMBL/GenBank/DDBJ databases">
        <title>Two novel species belonging to the OM43/NOR5 clade.</title>
        <authorList>
            <person name="Park M."/>
        </authorList>
    </citation>
    <scope>NUCLEOTIDE SEQUENCE [LARGE SCALE GENOMIC DNA]</scope>
    <source>
        <strain evidence="3 4">IMCC45268</strain>
    </source>
</reference>
<feature type="region of interest" description="Disordered" evidence="1">
    <location>
        <begin position="1"/>
        <end position="25"/>
    </location>
</feature>
<feature type="compositionally biased region" description="Basic residues" evidence="1">
    <location>
        <begin position="245"/>
        <end position="255"/>
    </location>
</feature>
<dbReference type="InterPro" id="IPR001387">
    <property type="entry name" value="Cro/C1-type_HTH"/>
</dbReference>
<gene>
    <name evidence="3" type="ORF">R0137_10475</name>
</gene>
<dbReference type="InterPro" id="IPR010982">
    <property type="entry name" value="Lambda_DNA-bd_dom_sf"/>
</dbReference>
<evidence type="ECO:0000256" key="1">
    <source>
        <dbReference type="SAM" id="MobiDB-lite"/>
    </source>
</evidence>
<feature type="compositionally biased region" description="Basic and acidic residues" evidence="1">
    <location>
        <begin position="1"/>
        <end position="14"/>
    </location>
</feature>
<feature type="compositionally biased region" description="Basic residues" evidence="1">
    <location>
        <begin position="273"/>
        <end position="284"/>
    </location>
</feature>